<dbReference type="Gene3D" id="1.20.1250.20">
    <property type="entry name" value="MFS general substrate transporter like domains"/>
    <property type="match status" value="2"/>
</dbReference>
<feature type="transmembrane region" description="Helical" evidence="4">
    <location>
        <begin position="240"/>
        <end position="264"/>
    </location>
</feature>
<proteinExistence type="inferred from homology"/>
<dbReference type="GO" id="GO:0022857">
    <property type="term" value="F:transmembrane transporter activity"/>
    <property type="evidence" value="ECO:0007669"/>
    <property type="project" value="InterPro"/>
</dbReference>
<protein>
    <submittedName>
        <fullName evidence="5">Major facilitator superfamily domain, general substrate transporter</fullName>
    </submittedName>
</protein>
<sequence>MAANDVPAQPSQASDTQDNLVDPGRQEKQHVGDTSKTASEDLSKAPDGGLEAWLAAAGGFCIFFSCLGFSNSFGVLADYYIQNQLRGVSPSKIAWIGSLSIFLQFFSGMVIRPAAVLYLISMMLLSLCKEYWHFMLCQAVLQGALQGLLQFPSMAAISQYFDKNRAAAIGLGVSGSSVGGIIIPIALSKMLNGTDLGFGWSIRIIGFVILPFLTFPLFTIKARLPPRSRSFWLSAAFKDIRLVLLTISMFFVFMGMFLPLYFIPTYASLRGMEPTLAGYLSAILNAASTFGRIIPGILADRLGKLNVYSVGAVVTSAVIFCMNETTTNAAMIVYSVIFGFTSGTIVSGVSVAFTVCCPDIRDVGTYAGMGMAFGALGGLIGPPLDGFMVEHYRARSSSICSTPYDSTINDGDGVKQVTIAPPPVTCLPQDFTVNTLPLASFGSSGSAFKVSDEVVIEKPITLDNCNEHIDSESRIYQRLGNRPYITVMFWRAGLRYG</sequence>
<dbReference type="InterPro" id="IPR050327">
    <property type="entry name" value="Proton-linked_MCT"/>
</dbReference>
<keyword evidence="4" id="KW-1133">Transmembrane helix</keyword>
<comment type="subcellular location">
    <subcellularLocation>
        <location evidence="1">Membrane</location>
        <topology evidence="1">Multi-pass membrane protein</topology>
    </subcellularLocation>
</comment>
<keyword evidence="4" id="KW-0812">Transmembrane</keyword>
<feature type="transmembrane region" description="Helical" evidence="4">
    <location>
        <begin position="305"/>
        <end position="325"/>
    </location>
</feature>
<dbReference type="Pfam" id="PF07690">
    <property type="entry name" value="MFS_1"/>
    <property type="match status" value="1"/>
</dbReference>
<evidence type="ECO:0000256" key="1">
    <source>
        <dbReference type="ARBA" id="ARBA00004141"/>
    </source>
</evidence>
<feature type="region of interest" description="Disordered" evidence="3">
    <location>
        <begin position="1"/>
        <end position="44"/>
    </location>
</feature>
<dbReference type="InterPro" id="IPR036259">
    <property type="entry name" value="MFS_trans_sf"/>
</dbReference>
<feature type="transmembrane region" description="Helical" evidence="4">
    <location>
        <begin position="331"/>
        <end position="356"/>
    </location>
</feature>
<feature type="transmembrane region" description="Helical" evidence="4">
    <location>
        <begin position="276"/>
        <end position="298"/>
    </location>
</feature>
<keyword evidence="6" id="KW-1185">Reference proteome</keyword>
<dbReference type="Proteomes" id="UP000076744">
    <property type="component" value="Unassembled WGS sequence"/>
</dbReference>
<accession>A0A167LUP5</accession>
<dbReference type="GeneID" id="30024980"/>
<dbReference type="OrthoDB" id="6499973at2759"/>
<feature type="transmembrane region" description="Helical" evidence="4">
    <location>
        <begin position="363"/>
        <end position="384"/>
    </location>
</feature>
<organism evidence="5 6">
    <name type="scientific">Cordyceps fumosorosea (strain ARSEF 2679)</name>
    <name type="common">Isaria fumosorosea</name>
    <dbReference type="NCBI Taxonomy" id="1081104"/>
    <lineage>
        <taxon>Eukaryota</taxon>
        <taxon>Fungi</taxon>
        <taxon>Dikarya</taxon>
        <taxon>Ascomycota</taxon>
        <taxon>Pezizomycotina</taxon>
        <taxon>Sordariomycetes</taxon>
        <taxon>Hypocreomycetidae</taxon>
        <taxon>Hypocreales</taxon>
        <taxon>Cordycipitaceae</taxon>
        <taxon>Cordyceps</taxon>
    </lineage>
</organism>
<dbReference type="GO" id="GO:0016020">
    <property type="term" value="C:membrane"/>
    <property type="evidence" value="ECO:0007669"/>
    <property type="project" value="UniProtKB-SubCell"/>
</dbReference>
<comment type="caution">
    <text evidence="5">The sequence shown here is derived from an EMBL/GenBank/DDBJ whole genome shotgun (WGS) entry which is preliminary data.</text>
</comment>
<reference evidence="5 6" key="1">
    <citation type="journal article" date="2016" name="Genome Biol. Evol.">
        <title>Divergent and convergent evolution of fungal pathogenicity.</title>
        <authorList>
            <person name="Shang Y."/>
            <person name="Xiao G."/>
            <person name="Zheng P."/>
            <person name="Cen K."/>
            <person name="Zhan S."/>
            <person name="Wang C."/>
        </authorList>
    </citation>
    <scope>NUCLEOTIDE SEQUENCE [LARGE SCALE GENOMIC DNA]</scope>
    <source>
        <strain evidence="5 6">ARSEF 2679</strain>
    </source>
</reference>
<dbReference type="EMBL" id="AZHB01000034">
    <property type="protein sequence ID" value="OAA53527.1"/>
    <property type="molecule type" value="Genomic_DNA"/>
</dbReference>
<dbReference type="RefSeq" id="XP_018700478.1">
    <property type="nucleotide sequence ID" value="XM_018852291.1"/>
</dbReference>
<name>A0A167LUP5_CORFA</name>
<dbReference type="PANTHER" id="PTHR11360">
    <property type="entry name" value="MONOCARBOXYLATE TRANSPORTER"/>
    <property type="match status" value="1"/>
</dbReference>
<dbReference type="InterPro" id="IPR011701">
    <property type="entry name" value="MFS"/>
</dbReference>
<evidence type="ECO:0000313" key="6">
    <source>
        <dbReference type="Proteomes" id="UP000076744"/>
    </source>
</evidence>
<dbReference type="AlphaFoldDB" id="A0A167LUP5"/>
<feature type="transmembrane region" description="Helical" evidence="4">
    <location>
        <begin position="166"/>
        <end position="188"/>
    </location>
</feature>
<evidence type="ECO:0000256" key="2">
    <source>
        <dbReference type="ARBA" id="ARBA00006727"/>
    </source>
</evidence>
<feature type="compositionally biased region" description="Basic and acidic residues" evidence="3">
    <location>
        <begin position="24"/>
        <end position="44"/>
    </location>
</feature>
<comment type="similarity">
    <text evidence="2">Belongs to the major facilitator superfamily. Monocarboxylate porter (TC 2.A.1.13) family.</text>
</comment>
<feature type="compositionally biased region" description="Polar residues" evidence="3">
    <location>
        <begin position="9"/>
        <end position="19"/>
    </location>
</feature>
<keyword evidence="4" id="KW-0472">Membrane</keyword>
<evidence type="ECO:0000313" key="5">
    <source>
        <dbReference type="EMBL" id="OAA53527.1"/>
    </source>
</evidence>
<evidence type="ECO:0000256" key="3">
    <source>
        <dbReference type="SAM" id="MobiDB-lite"/>
    </source>
</evidence>
<evidence type="ECO:0000256" key="4">
    <source>
        <dbReference type="SAM" id="Phobius"/>
    </source>
</evidence>
<feature type="transmembrane region" description="Helical" evidence="4">
    <location>
        <begin position="200"/>
        <end position="220"/>
    </location>
</feature>
<feature type="transmembrane region" description="Helical" evidence="4">
    <location>
        <begin position="93"/>
        <end position="120"/>
    </location>
</feature>
<feature type="transmembrane region" description="Helical" evidence="4">
    <location>
        <begin position="52"/>
        <end position="81"/>
    </location>
</feature>
<dbReference type="PANTHER" id="PTHR11360:SF319">
    <property type="entry name" value="MAJOR FACILITATOR SUPERFAMILY (MFS) PROFILE DOMAIN-CONTAINING PROTEIN"/>
    <property type="match status" value="1"/>
</dbReference>
<feature type="transmembrane region" description="Helical" evidence="4">
    <location>
        <begin position="132"/>
        <end position="154"/>
    </location>
</feature>
<gene>
    <name evidence="5" type="ORF">ISF_08688</name>
</gene>
<dbReference type="SUPFAM" id="SSF103473">
    <property type="entry name" value="MFS general substrate transporter"/>
    <property type="match status" value="1"/>
</dbReference>